<evidence type="ECO:0000313" key="9">
    <source>
        <dbReference type="Proteomes" id="UP000003240"/>
    </source>
</evidence>
<keyword evidence="4 7" id="KW-1133">Transmembrane helix</keyword>
<evidence type="ECO:0000256" key="3">
    <source>
        <dbReference type="ARBA" id="ARBA00022692"/>
    </source>
</evidence>
<dbReference type="eggNOG" id="COG1284">
    <property type="taxonomic scope" value="Bacteria"/>
</dbReference>
<gene>
    <name evidence="8" type="ORF">ALO_13324</name>
</gene>
<dbReference type="InterPro" id="IPR003740">
    <property type="entry name" value="YitT"/>
</dbReference>
<evidence type="ECO:0000256" key="4">
    <source>
        <dbReference type="ARBA" id="ARBA00022989"/>
    </source>
</evidence>
<dbReference type="Pfam" id="PF02588">
    <property type="entry name" value="YitT_membrane"/>
    <property type="match status" value="1"/>
</dbReference>
<keyword evidence="3 7" id="KW-0812">Transmembrane</keyword>
<comment type="caution">
    <text evidence="8">The sequence shown here is derived from an EMBL/GenBank/DDBJ whole genome shotgun (WGS) entry which is preliminary data.</text>
</comment>
<dbReference type="AlphaFoldDB" id="F7NKP6"/>
<feature type="compositionally biased region" description="Basic and acidic residues" evidence="6">
    <location>
        <begin position="213"/>
        <end position="235"/>
    </location>
</feature>
<feature type="transmembrane region" description="Helical" evidence="7">
    <location>
        <begin position="21"/>
        <end position="41"/>
    </location>
</feature>
<dbReference type="PANTHER" id="PTHR33545:SF10">
    <property type="entry name" value="UPF0750 MEMBRANE PROTEIN YPJC"/>
    <property type="match status" value="1"/>
</dbReference>
<evidence type="ECO:0008006" key="10">
    <source>
        <dbReference type="Google" id="ProtNLM"/>
    </source>
</evidence>
<evidence type="ECO:0000256" key="1">
    <source>
        <dbReference type="ARBA" id="ARBA00004651"/>
    </source>
</evidence>
<proteinExistence type="predicted"/>
<name>F7NKP6_9FIRM</name>
<evidence type="ECO:0000256" key="5">
    <source>
        <dbReference type="ARBA" id="ARBA00023136"/>
    </source>
</evidence>
<dbReference type="PANTHER" id="PTHR33545">
    <property type="entry name" value="UPF0750 MEMBRANE PROTEIN YITT-RELATED"/>
    <property type="match status" value="1"/>
</dbReference>
<dbReference type="Proteomes" id="UP000003240">
    <property type="component" value="Unassembled WGS sequence"/>
</dbReference>
<keyword evidence="2" id="KW-1003">Cell membrane</keyword>
<feature type="transmembrane region" description="Helical" evidence="7">
    <location>
        <begin position="189"/>
        <end position="210"/>
    </location>
</feature>
<reference evidence="8 9" key="1">
    <citation type="journal article" date="2011" name="EMBO J.">
        <title>Structural diversity of bacterial flagellar motors.</title>
        <authorList>
            <person name="Chen S."/>
            <person name="Beeby M."/>
            <person name="Murphy G.E."/>
            <person name="Leadbetter J.R."/>
            <person name="Hendrixson D.R."/>
            <person name="Briegel A."/>
            <person name="Li Z."/>
            <person name="Shi J."/>
            <person name="Tocheva E.I."/>
            <person name="Muller A."/>
            <person name="Dobro M.J."/>
            <person name="Jensen G.J."/>
        </authorList>
    </citation>
    <scope>NUCLEOTIDE SEQUENCE [LARGE SCALE GENOMIC DNA]</scope>
    <source>
        <strain evidence="8 9">DSM 6540</strain>
    </source>
</reference>
<feature type="transmembrane region" description="Helical" evidence="7">
    <location>
        <begin position="61"/>
        <end position="82"/>
    </location>
</feature>
<dbReference type="RefSeq" id="WP_004096525.1">
    <property type="nucleotide sequence ID" value="NZ_AFGF01000119.1"/>
</dbReference>
<evidence type="ECO:0000256" key="2">
    <source>
        <dbReference type="ARBA" id="ARBA00022475"/>
    </source>
</evidence>
<dbReference type="OrthoDB" id="3182000at2"/>
<dbReference type="EMBL" id="AFGF01000119">
    <property type="protein sequence ID" value="EGO63350.1"/>
    <property type="molecule type" value="Genomic_DNA"/>
</dbReference>
<keyword evidence="9" id="KW-1185">Reference proteome</keyword>
<dbReference type="InterPro" id="IPR051461">
    <property type="entry name" value="UPF0750_membrane"/>
</dbReference>
<feature type="region of interest" description="Disordered" evidence="6">
    <location>
        <begin position="213"/>
        <end position="253"/>
    </location>
</feature>
<sequence>MAVKRKNFNFEEGRQKLFTPGRVAAILAGAAILSFGIYNIHQRTDITEGGVLGMILLLNHWFGISPAVTTPVLDVLCYAFAFRHLGKNFLKVSLISTLSFAGFFHLWEQFPPLLPDLSSYSLAAAILGGVLVGSGVGLVVRQGASCGGDDALALTISKLTGCRISRAYLVADISVLLLSLTYIPAQHIAFSLLTVTISSLLVDFMQNFSYRTKPEKETRSERRAAVSEPAKEHSHAPGNLRSDGHQKGYPTKL</sequence>
<dbReference type="STRING" id="1009370.ALO_13324"/>
<evidence type="ECO:0000256" key="7">
    <source>
        <dbReference type="SAM" id="Phobius"/>
    </source>
</evidence>
<organism evidence="8 9">
    <name type="scientific">Acetonema longum DSM 6540</name>
    <dbReference type="NCBI Taxonomy" id="1009370"/>
    <lineage>
        <taxon>Bacteria</taxon>
        <taxon>Bacillati</taxon>
        <taxon>Bacillota</taxon>
        <taxon>Negativicutes</taxon>
        <taxon>Acetonemataceae</taxon>
        <taxon>Acetonema</taxon>
    </lineage>
</organism>
<evidence type="ECO:0000313" key="8">
    <source>
        <dbReference type="EMBL" id="EGO63350.1"/>
    </source>
</evidence>
<keyword evidence="5 7" id="KW-0472">Membrane</keyword>
<dbReference type="GO" id="GO:0005886">
    <property type="term" value="C:plasma membrane"/>
    <property type="evidence" value="ECO:0007669"/>
    <property type="project" value="UniProtKB-SubCell"/>
</dbReference>
<accession>F7NKP6</accession>
<feature type="transmembrane region" description="Helical" evidence="7">
    <location>
        <begin position="167"/>
        <end position="183"/>
    </location>
</feature>
<feature type="transmembrane region" description="Helical" evidence="7">
    <location>
        <begin position="119"/>
        <end position="140"/>
    </location>
</feature>
<feature type="transmembrane region" description="Helical" evidence="7">
    <location>
        <begin position="89"/>
        <end position="107"/>
    </location>
</feature>
<evidence type="ECO:0000256" key="6">
    <source>
        <dbReference type="SAM" id="MobiDB-lite"/>
    </source>
</evidence>
<comment type="subcellular location">
    <subcellularLocation>
        <location evidence="1">Cell membrane</location>
        <topology evidence="1">Multi-pass membrane protein</topology>
    </subcellularLocation>
</comment>
<protein>
    <recommendedName>
        <fullName evidence="10">YitT family protein</fullName>
    </recommendedName>
</protein>